<dbReference type="Proteomes" id="UP000477722">
    <property type="component" value="Unassembled WGS sequence"/>
</dbReference>
<comment type="caution">
    <text evidence="2">The sequence shown here is derived from an EMBL/GenBank/DDBJ whole genome shotgun (WGS) entry which is preliminary data.</text>
</comment>
<dbReference type="RefSeq" id="WP_165299570.1">
    <property type="nucleotide sequence ID" value="NZ_JAAKZZ010000149.1"/>
</dbReference>
<feature type="transmembrane region" description="Helical" evidence="1">
    <location>
        <begin position="184"/>
        <end position="205"/>
    </location>
</feature>
<dbReference type="EMBL" id="JAAKZZ010000149">
    <property type="protein sequence ID" value="NGO69892.1"/>
    <property type="molecule type" value="Genomic_DNA"/>
</dbReference>
<protein>
    <recommendedName>
        <fullName evidence="4">Integral membrane protein</fullName>
    </recommendedName>
</protein>
<feature type="transmembrane region" description="Helical" evidence="1">
    <location>
        <begin position="225"/>
        <end position="241"/>
    </location>
</feature>
<keyword evidence="1" id="KW-0812">Transmembrane</keyword>
<accession>A0A6G4WYF0</accession>
<organism evidence="2 3">
    <name type="scientific">Streptomyces boncukensis</name>
    <dbReference type="NCBI Taxonomy" id="2711219"/>
    <lineage>
        <taxon>Bacteria</taxon>
        <taxon>Bacillati</taxon>
        <taxon>Actinomycetota</taxon>
        <taxon>Actinomycetes</taxon>
        <taxon>Kitasatosporales</taxon>
        <taxon>Streptomycetaceae</taxon>
        <taxon>Streptomyces</taxon>
    </lineage>
</organism>
<keyword evidence="3" id="KW-1185">Reference proteome</keyword>
<sequence>MDLTVKAGEHQGLNREQWYLRWTAIFGLAPLPLLVLPLSLGKFPYPANNADGQEKLNYILPHYRGEVGVICWLGLTVALMMFSILLAFAYITRARRVTASGVILIASASTFAAMNLIVSAAYAALPLLSRGKPAFGTGPADYTLVTFGWVTSNLTYLMSAPMMGMMWAAIAVANRTHPLLPRGLGGWCAVLIAVNANLWLASLFVRTGNWSPGSALQVVAQMGPILVWTTAVSVFLLARGIPKESTETRSVADI</sequence>
<keyword evidence="1" id="KW-0472">Membrane</keyword>
<feature type="transmembrane region" description="Helical" evidence="1">
    <location>
        <begin position="102"/>
        <end position="125"/>
    </location>
</feature>
<reference evidence="2 3" key="1">
    <citation type="submission" date="2020-02" db="EMBL/GenBank/DDBJ databases">
        <title>Whole-genome analyses of novel actinobacteria.</title>
        <authorList>
            <person name="Sahin N."/>
            <person name="Tatar D."/>
        </authorList>
    </citation>
    <scope>NUCLEOTIDE SEQUENCE [LARGE SCALE GENOMIC DNA]</scope>
    <source>
        <strain evidence="2 3">SB3404</strain>
    </source>
</reference>
<feature type="transmembrane region" description="Helical" evidence="1">
    <location>
        <begin position="20"/>
        <end position="40"/>
    </location>
</feature>
<dbReference type="AlphaFoldDB" id="A0A6G4WYF0"/>
<name>A0A6G4WYF0_9ACTN</name>
<evidence type="ECO:0008006" key="4">
    <source>
        <dbReference type="Google" id="ProtNLM"/>
    </source>
</evidence>
<feature type="transmembrane region" description="Helical" evidence="1">
    <location>
        <begin position="67"/>
        <end position="90"/>
    </location>
</feature>
<evidence type="ECO:0000313" key="2">
    <source>
        <dbReference type="EMBL" id="NGO69892.1"/>
    </source>
</evidence>
<evidence type="ECO:0000313" key="3">
    <source>
        <dbReference type="Proteomes" id="UP000477722"/>
    </source>
</evidence>
<feature type="transmembrane region" description="Helical" evidence="1">
    <location>
        <begin position="154"/>
        <end position="172"/>
    </location>
</feature>
<proteinExistence type="predicted"/>
<gene>
    <name evidence="2" type="ORF">G5C65_16310</name>
</gene>
<keyword evidence="1" id="KW-1133">Transmembrane helix</keyword>
<evidence type="ECO:0000256" key="1">
    <source>
        <dbReference type="SAM" id="Phobius"/>
    </source>
</evidence>